<dbReference type="AlphaFoldDB" id="A0A1M7MQK3"/>
<name>A0A1M7MQK3_9ACTN</name>
<proteinExistence type="predicted"/>
<protein>
    <recommendedName>
        <fullName evidence="4">Tetratricopeptide repeat protein</fullName>
    </recommendedName>
</protein>
<sequence>MAGGGATGIPRLTEATRLSDVPRGRARSAMALGTALAGRGEVHGAMTVLTATIEELPGHPDLVRTLRTASALLSDYDQAVRSEVYGRFREEATRSPELVDPAGRALLVQYESSAGLLSAGAAMARIKALLREPADPLSNPIRLGAAASVALWADELDEAERLVRRALAEQSAAWLHPVHAATGNGGSRGESRTPPRSRRRRGTPRR</sequence>
<keyword evidence="3" id="KW-1185">Reference proteome</keyword>
<evidence type="ECO:0008006" key="4">
    <source>
        <dbReference type="Google" id="ProtNLM"/>
    </source>
</evidence>
<dbReference type="Proteomes" id="UP000184111">
    <property type="component" value="Unassembled WGS sequence"/>
</dbReference>
<evidence type="ECO:0000256" key="1">
    <source>
        <dbReference type="SAM" id="MobiDB-lite"/>
    </source>
</evidence>
<dbReference type="RefSeq" id="WP_073500898.1">
    <property type="nucleotide sequence ID" value="NZ_FRBI01000016.1"/>
</dbReference>
<evidence type="ECO:0000313" key="3">
    <source>
        <dbReference type="Proteomes" id="UP000184111"/>
    </source>
</evidence>
<dbReference type="STRING" id="310782.SAMN05216499_116140"/>
<feature type="region of interest" description="Disordered" evidence="1">
    <location>
        <begin position="177"/>
        <end position="206"/>
    </location>
</feature>
<feature type="compositionally biased region" description="Basic residues" evidence="1">
    <location>
        <begin position="195"/>
        <end position="206"/>
    </location>
</feature>
<reference evidence="2 3" key="1">
    <citation type="submission" date="2016-11" db="EMBL/GenBank/DDBJ databases">
        <authorList>
            <person name="Jaros S."/>
            <person name="Januszkiewicz K."/>
            <person name="Wedrychowicz H."/>
        </authorList>
    </citation>
    <scope>NUCLEOTIDE SEQUENCE [LARGE SCALE GENOMIC DNA]</scope>
    <source>
        <strain evidence="2 3">CGMCC 4.2025</strain>
    </source>
</reference>
<accession>A0A1M7MQK3</accession>
<dbReference type="EMBL" id="FRBI01000016">
    <property type="protein sequence ID" value="SHM93227.1"/>
    <property type="molecule type" value="Genomic_DNA"/>
</dbReference>
<gene>
    <name evidence="2" type="ORF">SAMN05216499_116140</name>
</gene>
<organism evidence="2 3">
    <name type="scientific">Actinacidiphila paucisporea</name>
    <dbReference type="NCBI Taxonomy" id="310782"/>
    <lineage>
        <taxon>Bacteria</taxon>
        <taxon>Bacillati</taxon>
        <taxon>Actinomycetota</taxon>
        <taxon>Actinomycetes</taxon>
        <taxon>Kitasatosporales</taxon>
        <taxon>Streptomycetaceae</taxon>
        <taxon>Actinacidiphila</taxon>
    </lineage>
</organism>
<dbReference type="OrthoDB" id="3178131at2"/>
<evidence type="ECO:0000313" key="2">
    <source>
        <dbReference type="EMBL" id="SHM93227.1"/>
    </source>
</evidence>